<dbReference type="AlphaFoldDB" id="Q7M0K4"/>
<feature type="compositionally biased region" description="Basic and acidic residues" evidence="1">
    <location>
        <begin position="21"/>
        <end position="38"/>
    </location>
</feature>
<reference evidence="2" key="1">
    <citation type="journal article" date="1991" name="Gene">
        <title>Nucleotide sequence and transcriptional start point of the kan gene encoding an aminoglycoside 3-N-acetyltransferase from Streptomyces griseus SS-1198PR.</title>
        <authorList>
            <person name="Ishikawa J."/>
            <person name="Hotta K."/>
        </authorList>
    </citation>
    <scope>NUCLEOTIDE SEQUENCE</scope>
</reference>
<dbReference type="PIR" id="JS0655">
    <property type="entry name" value="JS0655"/>
</dbReference>
<name>Q7M0K4_STRGR</name>
<protein>
    <submittedName>
        <fullName evidence="2">Hypothetical 5K protein (kan region)</fullName>
    </submittedName>
</protein>
<organism evidence="2">
    <name type="scientific">Streptomyces griseus</name>
    <dbReference type="NCBI Taxonomy" id="1911"/>
    <lineage>
        <taxon>Bacteria</taxon>
        <taxon>Bacillati</taxon>
        <taxon>Actinomycetota</taxon>
        <taxon>Actinomycetes</taxon>
        <taxon>Kitasatosporales</taxon>
        <taxon>Streptomycetaceae</taxon>
        <taxon>Streptomyces</taxon>
    </lineage>
</organism>
<sequence length="45" mass="4961">MMMVPSPCSGRQYDRSTSARPDPDDSSRGDEAWTRRNCCDAPTGP</sequence>
<evidence type="ECO:0000313" key="2">
    <source>
        <dbReference type="PIR" id="JS0655"/>
    </source>
</evidence>
<feature type="region of interest" description="Disordered" evidence="1">
    <location>
        <begin position="1"/>
        <end position="45"/>
    </location>
</feature>
<accession>Q7M0K4</accession>
<proteinExistence type="predicted"/>
<evidence type="ECO:0000256" key="1">
    <source>
        <dbReference type="SAM" id="MobiDB-lite"/>
    </source>
</evidence>